<dbReference type="OrthoDB" id="3189at2759"/>
<comment type="similarity">
    <text evidence="2 7">Belongs to the universal ribosomal protein uL22 family.</text>
</comment>
<feature type="region of interest" description="Disordered" evidence="8">
    <location>
        <begin position="33"/>
        <end position="72"/>
    </location>
</feature>
<dbReference type="PANTHER" id="PTHR13501">
    <property type="entry name" value="CHLOROPLAST 50S RIBOSOMAL PROTEIN L22-RELATED"/>
    <property type="match status" value="1"/>
</dbReference>
<dbReference type="SUPFAM" id="SSF54843">
    <property type="entry name" value="Ribosomal protein L22"/>
    <property type="match status" value="1"/>
</dbReference>
<dbReference type="Proteomes" id="UP000007014">
    <property type="component" value="Chromosome 19"/>
</dbReference>
<keyword evidence="9" id="KW-0732">Signal</keyword>
<keyword evidence="3 7" id="KW-0689">Ribosomal protein</keyword>
<evidence type="ECO:0000313" key="10">
    <source>
        <dbReference type="EMBL" id="BAM82978.1"/>
    </source>
</evidence>
<feature type="compositionally biased region" description="Basic and acidic residues" evidence="8">
    <location>
        <begin position="189"/>
        <end position="198"/>
    </location>
</feature>
<dbReference type="Gramene" id="CMS417CT">
    <property type="protein sequence ID" value="CMS417CT"/>
    <property type="gene ID" value="CMS417C"/>
</dbReference>
<dbReference type="GeneID" id="16997486"/>
<dbReference type="AlphaFoldDB" id="M1VM52"/>
<keyword evidence="11" id="KW-1185">Reference proteome</keyword>
<evidence type="ECO:0000313" key="11">
    <source>
        <dbReference type="Proteomes" id="UP000007014"/>
    </source>
</evidence>
<dbReference type="InterPro" id="IPR047867">
    <property type="entry name" value="Ribosomal_uL22_bac/org-type"/>
</dbReference>
<reference evidence="10 11" key="2">
    <citation type="journal article" date="2007" name="BMC Biol.">
        <title>A 100%-complete sequence reveals unusually simple genomic features in the hot-spring red alga Cyanidioschyzon merolae.</title>
        <authorList>
            <person name="Nozaki H."/>
            <person name="Takano H."/>
            <person name="Misumi O."/>
            <person name="Terasawa K."/>
            <person name="Matsuzaki M."/>
            <person name="Maruyama S."/>
            <person name="Nishida K."/>
            <person name="Yagisawa F."/>
            <person name="Yoshida Y."/>
            <person name="Fujiwara T."/>
            <person name="Takio S."/>
            <person name="Tamura K."/>
            <person name="Chung S.J."/>
            <person name="Nakamura S."/>
            <person name="Kuroiwa H."/>
            <person name="Tanaka K."/>
            <person name="Sato N."/>
            <person name="Kuroiwa T."/>
        </authorList>
    </citation>
    <scope>NUCLEOTIDE SEQUENCE [LARGE SCALE GENOMIC DNA]</scope>
    <source>
        <strain evidence="10 11">10D</strain>
    </source>
</reference>
<dbReference type="GO" id="GO:0006412">
    <property type="term" value="P:translation"/>
    <property type="evidence" value="ECO:0007669"/>
    <property type="project" value="InterPro"/>
</dbReference>
<dbReference type="Gene3D" id="3.90.470.10">
    <property type="entry name" value="Ribosomal protein L22/L17"/>
    <property type="match status" value="1"/>
</dbReference>
<evidence type="ECO:0000256" key="8">
    <source>
        <dbReference type="SAM" id="MobiDB-lite"/>
    </source>
</evidence>
<evidence type="ECO:0000256" key="5">
    <source>
        <dbReference type="ARBA" id="ARBA00035285"/>
    </source>
</evidence>
<dbReference type="InterPro" id="IPR001063">
    <property type="entry name" value="Ribosomal_uL22"/>
</dbReference>
<evidence type="ECO:0000256" key="9">
    <source>
        <dbReference type="SAM" id="SignalP"/>
    </source>
</evidence>
<dbReference type="InterPro" id="IPR036394">
    <property type="entry name" value="Ribosomal_uL22_sf"/>
</dbReference>
<dbReference type="HOGENOM" id="CLU_1121476_0_0_1"/>
<evidence type="ECO:0000256" key="1">
    <source>
        <dbReference type="ARBA" id="ARBA00003611"/>
    </source>
</evidence>
<dbReference type="OMA" id="FRTVRTM"/>
<feature type="compositionally biased region" description="Low complexity" evidence="8">
    <location>
        <begin position="33"/>
        <end position="43"/>
    </location>
</feature>
<dbReference type="PANTHER" id="PTHR13501:SF8">
    <property type="entry name" value="LARGE RIBOSOMAL SUBUNIT PROTEIN UL22M"/>
    <property type="match status" value="1"/>
</dbReference>
<evidence type="ECO:0000256" key="7">
    <source>
        <dbReference type="RuleBase" id="RU004005"/>
    </source>
</evidence>
<dbReference type="eggNOG" id="KOG1711">
    <property type="taxonomic scope" value="Eukaryota"/>
</dbReference>
<feature type="region of interest" description="Disordered" evidence="8">
    <location>
        <begin position="183"/>
        <end position="209"/>
    </location>
</feature>
<dbReference type="GO" id="GO:0003735">
    <property type="term" value="F:structural constituent of ribosome"/>
    <property type="evidence" value="ECO:0007669"/>
    <property type="project" value="InterPro"/>
</dbReference>
<accession>M1VM52</accession>
<dbReference type="STRING" id="280699.M1VM52"/>
<keyword evidence="4 7" id="KW-0687">Ribonucleoprotein</keyword>
<protein>
    <recommendedName>
        <fullName evidence="5">Large ribosomal subunit protein uL22c</fullName>
    </recommendedName>
    <alternativeName>
        <fullName evidence="6">50S ribosomal protein L22, chloroplastic</fullName>
    </alternativeName>
</protein>
<dbReference type="EMBL" id="AP006501">
    <property type="protein sequence ID" value="BAM82978.1"/>
    <property type="molecule type" value="Genomic_DNA"/>
</dbReference>
<organism evidence="10 11">
    <name type="scientific">Cyanidioschyzon merolae (strain NIES-3377 / 10D)</name>
    <name type="common">Unicellular red alga</name>
    <dbReference type="NCBI Taxonomy" id="280699"/>
    <lineage>
        <taxon>Eukaryota</taxon>
        <taxon>Rhodophyta</taxon>
        <taxon>Bangiophyceae</taxon>
        <taxon>Cyanidiales</taxon>
        <taxon>Cyanidiaceae</taxon>
        <taxon>Cyanidioschyzon</taxon>
    </lineage>
</organism>
<dbReference type="KEGG" id="cme:CYME_CMS417C"/>
<evidence type="ECO:0000256" key="4">
    <source>
        <dbReference type="ARBA" id="ARBA00023274"/>
    </source>
</evidence>
<evidence type="ECO:0000256" key="2">
    <source>
        <dbReference type="ARBA" id="ARBA00009451"/>
    </source>
</evidence>
<comment type="function">
    <text evidence="1">This protein binds specifically to 23S rRNA.</text>
</comment>
<reference evidence="10 11" key="1">
    <citation type="journal article" date="2004" name="Nature">
        <title>Genome sequence of the ultrasmall unicellular red alga Cyanidioschyzon merolae 10D.</title>
        <authorList>
            <person name="Matsuzaki M."/>
            <person name="Misumi O."/>
            <person name="Shin-i T."/>
            <person name="Maruyama S."/>
            <person name="Takahara M."/>
            <person name="Miyagishima S."/>
            <person name="Mori T."/>
            <person name="Nishida K."/>
            <person name="Yagisawa F."/>
            <person name="Nishida K."/>
            <person name="Yoshida Y."/>
            <person name="Nishimura Y."/>
            <person name="Nakao S."/>
            <person name="Kobayashi T."/>
            <person name="Momoyama Y."/>
            <person name="Higashiyama T."/>
            <person name="Minoda A."/>
            <person name="Sano M."/>
            <person name="Nomoto H."/>
            <person name="Oishi K."/>
            <person name="Hayashi H."/>
            <person name="Ohta F."/>
            <person name="Nishizaka S."/>
            <person name="Haga S."/>
            <person name="Miura S."/>
            <person name="Morishita T."/>
            <person name="Kabeya Y."/>
            <person name="Terasawa K."/>
            <person name="Suzuki Y."/>
            <person name="Ishii Y."/>
            <person name="Asakawa S."/>
            <person name="Takano H."/>
            <person name="Ohta N."/>
            <person name="Kuroiwa H."/>
            <person name="Tanaka K."/>
            <person name="Shimizu N."/>
            <person name="Sugano S."/>
            <person name="Sato N."/>
            <person name="Nozaki H."/>
            <person name="Ogasawara N."/>
            <person name="Kohara Y."/>
            <person name="Kuroiwa T."/>
        </authorList>
    </citation>
    <scope>NUCLEOTIDE SEQUENCE [LARGE SCALE GENOMIC DNA]</scope>
    <source>
        <strain evidence="10 11">10D</strain>
    </source>
</reference>
<dbReference type="Pfam" id="PF00237">
    <property type="entry name" value="Ribosomal_L22"/>
    <property type="match status" value="1"/>
</dbReference>
<dbReference type="RefSeq" id="XP_005539014.1">
    <property type="nucleotide sequence ID" value="XM_005538957.1"/>
</dbReference>
<feature type="chain" id="PRO_5004019070" description="Large ribosomal subunit protein uL22c" evidence="9">
    <location>
        <begin position="17"/>
        <end position="248"/>
    </location>
</feature>
<proteinExistence type="inferred from homology"/>
<gene>
    <name evidence="10" type="ORF">CYME_CMS417C</name>
</gene>
<evidence type="ECO:0000256" key="6">
    <source>
        <dbReference type="ARBA" id="ARBA00035416"/>
    </source>
</evidence>
<dbReference type="GO" id="GO:0005762">
    <property type="term" value="C:mitochondrial large ribosomal subunit"/>
    <property type="evidence" value="ECO:0007669"/>
    <property type="project" value="TreeGrafter"/>
</dbReference>
<name>M1VM52_CYAM1</name>
<feature type="signal peptide" evidence="9">
    <location>
        <begin position="1"/>
        <end position="16"/>
    </location>
</feature>
<sequence length="248" mass="27570">MLACFRCLVWFRVCSASGVLRRTLRQRFCATTSGTIGSSSSAGQVTTEPAASTNVQRSGSSQIEGTQQTAPRTASAVARQVKISHRKLNVVCSLVRRLSVSEAERQLAVCRKKGARILLKLLHQAMANARNNHQMDLARTFVRESFVGKGQCFKILRPWHGKGRFAFHEKKYSHATIILEEANAAQDSSRSRDTRDTGRGFSWSAHRKAVKGERPLPPLPAVWNLTVDPSGIYRNTHREPDDTNQSRG</sequence>
<evidence type="ECO:0000256" key="3">
    <source>
        <dbReference type="ARBA" id="ARBA00022980"/>
    </source>
</evidence>
<feature type="compositionally biased region" description="Polar residues" evidence="8">
    <location>
        <begin position="44"/>
        <end position="72"/>
    </location>
</feature>